<feature type="domain" description="Dual OB-containing" evidence="1">
    <location>
        <begin position="3"/>
        <end position="201"/>
    </location>
</feature>
<dbReference type="Proteomes" id="UP001164748">
    <property type="component" value="Chromosome"/>
</dbReference>
<organism evidence="2 3">
    <name type="scientific">Salinivibrio kushneri</name>
    <dbReference type="NCBI Taxonomy" id="1908198"/>
    <lineage>
        <taxon>Bacteria</taxon>
        <taxon>Pseudomonadati</taxon>
        <taxon>Pseudomonadota</taxon>
        <taxon>Gammaproteobacteria</taxon>
        <taxon>Vibrionales</taxon>
        <taxon>Vibrionaceae</taxon>
        <taxon>Salinivibrio</taxon>
    </lineage>
</organism>
<gene>
    <name evidence="2" type="ORF">N8M53_07820</name>
</gene>
<name>A0AA47LQJ9_9GAMM</name>
<sequence length="202" mass="22989">MNKVVVTSKTRMSHGYCVGGYDLSNGKYIRLLKINGSNQGYDTQFEIGELWRLSYTPRQDVIPPHVEDVLVTKQQYIRTIDDLSDYIQRRITPYNGYITGLFDNTLGFTNNGGLYVNGSKGLPTNSVGFWLIPEELQMVKGAGDRIRYKVRNALYEMPYVGLQPALNSIPAGTLVRVSLARWWTPDPDSCEERCYVQLSGWY</sequence>
<evidence type="ECO:0000313" key="2">
    <source>
        <dbReference type="EMBL" id="WBA07770.1"/>
    </source>
</evidence>
<accession>A0AA47LQJ9</accession>
<dbReference type="InterPro" id="IPR054335">
    <property type="entry name" value="DuOB_dom"/>
</dbReference>
<dbReference type="RefSeq" id="WP_269578371.1">
    <property type="nucleotide sequence ID" value="NZ_CP114588.1"/>
</dbReference>
<evidence type="ECO:0000313" key="3">
    <source>
        <dbReference type="Proteomes" id="UP001164748"/>
    </source>
</evidence>
<dbReference type="Pfam" id="PF22557">
    <property type="entry name" value="DuOB"/>
    <property type="match status" value="1"/>
</dbReference>
<proteinExistence type="predicted"/>
<reference evidence="2" key="1">
    <citation type="submission" date="2022-09" db="EMBL/GenBank/DDBJ databases">
        <authorList>
            <person name="Li Z.-J."/>
        </authorList>
    </citation>
    <scope>NUCLEOTIDE SEQUENCE</scope>
    <source>
        <strain evidence="2">TGB11</strain>
    </source>
</reference>
<evidence type="ECO:0000259" key="1">
    <source>
        <dbReference type="Pfam" id="PF22557"/>
    </source>
</evidence>
<protein>
    <recommendedName>
        <fullName evidence="1">Dual OB-containing domain-containing protein</fullName>
    </recommendedName>
</protein>
<dbReference type="EMBL" id="CP114588">
    <property type="protein sequence ID" value="WBA07770.1"/>
    <property type="molecule type" value="Genomic_DNA"/>
</dbReference>
<dbReference type="AlphaFoldDB" id="A0AA47LQJ9"/>